<protein>
    <recommendedName>
        <fullName evidence="1">VWFA domain-containing protein</fullName>
    </recommendedName>
</protein>
<dbReference type="Pfam" id="PF00092">
    <property type="entry name" value="VWA"/>
    <property type="match status" value="1"/>
</dbReference>
<accession>A0A9D4IB66</accession>
<reference evidence="2" key="1">
    <citation type="journal article" date="2019" name="bioRxiv">
        <title>The Genome of the Zebra Mussel, Dreissena polymorpha: A Resource for Invasive Species Research.</title>
        <authorList>
            <person name="McCartney M.A."/>
            <person name="Auch B."/>
            <person name="Kono T."/>
            <person name="Mallez S."/>
            <person name="Zhang Y."/>
            <person name="Obille A."/>
            <person name="Becker A."/>
            <person name="Abrahante J.E."/>
            <person name="Garbe J."/>
            <person name="Badalamenti J.P."/>
            <person name="Herman A."/>
            <person name="Mangelson H."/>
            <person name="Liachko I."/>
            <person name="Sullivan S."/>
            <person name="Sone E.D."/>
            <person name="Koren S."/>
            <person name="Silverstein K.A.T."/>
            <person name="Beckman K.B."/>
            <person name="Gohl D.M."/>
        </authorList>
    </citation>
    <scope>NUCLEOTIDE SEQUENCE</scope>
    <source>
        <strain evidence="2">Duluth1</strain>
        <tissue evidence="2">Whole animal</tissue>
    </source>
</reference>
<evidence type="ECO:0000313" key="2">
    <source>
        <dbReference type="EMBL" id="KAH3753638.1"/>
    </source>
</evidence>
<dbReference type="Gene3D" id="3.40.50.410">
    <property type="entry name" value="von Willebrand factor, type A domain"/>
    <property type="match status" value="1"/>
</dbReference>
<sequence>MSQVEVDLGIDAMTYLLNALLDTRYNTTVRAALLSYGNEFRVHRTLDEPMESLRDYIQILTVPKYCDASGDDDCDVIRSLSRAFAHLNTSMFKNNENNTREVIVMISNGRHDIDTSVRALANDLVRTGKIVLAIGVGDSWKVDSFKQMVEDPSHIYTVESKESVNVLDSVMTEIVYSSCALSNDFNNKP</sequence>
<reference evidence="2" key="2">
    <citation type="submission" date="2020-11" db="EMBL/GenBank/DDBJ databases">
        <authorList>
            <person name="McCartney M.A."/>
            <person name="Auch B."/>
            <person name="Kono T."/>
            <person name="Mallez S."/>
            <person name="Becker A."/>
            <person name="Gohl D.M."/>
            <person name="Silverstein K.A.T."/>
            <person name="Koren S."/>
            <person name="Bechman K.B."/>
            <person name="Herman A."/>
            <person name="Abrahante J.E."/>
            <person name="Garbe J."/>
        </authorList>
    </citation>
    <scope>NUCLEOTIDE SEQUENCE</scope>
    <source>
        <strain evidence="2">Duluth1</strain>
        <tissue evidence="2">Whole animal</tissue>
    </source>
</reference>
<dbReference type="EMBL" id="JAIWYP010000010">
    <property type="protein sequence ID" value="KAH3753638.1"/>
    <property type="molecule type" value="Genomic_DNA"/>
</dbReference>
<comment type="caution">
    <text evidence="2">The sequence shown here is derived from an EMBL/GenBank/DDBJ whole genome shotgun (WGS) entry which is preliminary data.</text>
</comment>
<keyword evidence="3" id="KW-1185">Reference proteome</keyword>
<dbReference type="InterPro" id="IPR002035">
    <property type="entry name" value="VWF_A"/>
</dbReference>
<feature type="domain" description="VWFA" evidence="1">
    <location>
        <begin position="1"/>
        <end position="174"/>
    </location>
</feature>
<evidence type="ECO:0000313" key="3">
    <source>
        <dbReference type="Proteomes" id="UP000828390"/>
    </source>
</evidence>
<dbReference type="InterPro" id="IPR036465">
    <property type="entry name" value="vWFA_dom_sf"/>
</dbReference>
<evidence type="ECO:0000259" key="1">
    <source>
        <dbReference type="PROSITE" id="PS50234"/>
    </source>
</evidence>
<proteinExistence type="predicted"/>
<gene>
    <name evidence="2" type="ORF">DPMN_188278</name>
</gene>
<name>A0A9D4IB66_DREPO</name>
<organism evidence="2 3">
    <name type="scientific">Dreissena polymorpha</name>
    <name type="common">Zebra mussel</name>
    <name type="synonym">Mytilus polymorpha</name>
    <dbReference type="NCBI Taxonomy" id="45954"/>
    <lineage>
        <taxon>Eukaryota</taxon>
        <taxon>Metazoa</taxon>
        <taxon>Spiralia</taxon>
        <taxon>Lophotrochozoa</taxon>
        <taxon>Mollusca</taxon>
        <taxon>Bivalvia</taxon>
        <taxon>Autobranchia</taxon>
        <taxon>Heteroconchia</taxon>
        <taxon>Euheterodonta</taxon>
        <taxon>Imparidentia</taxon>
        <taxon>Neoheterodontei</taxon>
        <taxon>Myida</taxon>
        <taxon>Dreissenoidea</taxon>
        <taxon>Dreissenidae</taxon>
        <taxon>Dreissena</taxon>
    </lineage>
</organism>
<dbReference type="AlphaFoldDB" id="A0A9D4IB66"/>
<dbReference type="SUPFAM" id="SSF53300">
    <property type="entry name" value="vWA-like"/>
    <property type="match status" value="1"/>
</dbReference>
<dbReference type="Proteomes" id="UP000828390">
    <property type="component" value="Unassembled WGS sequence"/>
</dbReference>
<dbReference type="PROSITE" id="PS50234">
    <property type="entry name" value="VWFA"/>
    <property type="match status" value="1"/>
</dbReference>